<name>A0A0E9Y0F9_ANGAN</name>
<proteinExistence type="predicted"/>
<dbReference type="EMBL" id="GBXM01000213">
    <property type="protein sequence ID" value="JAI08365.1"/>
    <property type="molecule type" value="Transcribed_RNA"/>
</dbReference>
<sequence length="54" mass="6503">MRRRRRMKISPVSFVYSINSLIISLGFLFICLGWRDTDLWCLFFVAKYEHGVFL</sequence>
<evidence type="ECO:0000256" key="1">
    <source>
        <dbReference type="SAM" id="Phobius"/>
    </source>
</evidence>
<accession>A0A0E9Y0F9</accession>
<organism evidence="2">
    <name type="scientific">Anguilla anguilla</name>
    <name type="common">European freshwater eel</name>
    <name type="synonym">Muraena anguilla</name>
    <dbReference type="NCBI Taxonomy" id="7936"/>
    <lineage>
        <taxon>Eukaryota</taxon>
        <taxon>Metazoa</taxon>
        <taxon>Chordata</taxon>
        <taxon>Craniata</taxon>
        <taxon>Vertebrata</taxon>
        <taxon>Euteleostomi</taxon>
        <taxon>Actinopterygii</taxon>
        <taxon>Neopterygii</taxon>
        <taxon>Teleostei</taxon>
        <taxon>Anguilliformes</taxon>
        <taxon>Anguillidae</taxon>
        <taxon>Anguilla</taxon>
    </lineage>
</organism>
<keyword evidence="1" id="KW-0472">Membrane</keyword>
<feature type="transmembrane region" description="Helical" evidence="1">
    <location>
        <begin position="12"/>
        <end position="35"/>
    </location>
</feature>
<evidence type="ECO:0000313" key="2">
    <source>
        <dbReference type="EMBL" id="JAI08365.1"/>
    </source>
</evidence>
<keyword evidence="1" id="KW-1133">Transmembrane helix</keyword>
<keyword evidence="1" id="KW-0812">Transmembrane</keyword>
<reference evidence="2" key="1">
    <citation type="submission" date="2014-11" db="EMBL/GenBank/DDBJ databases">
        <authorList>
            <person name="Amaro Gonzalez C."/>
        </authorList>
    </citation>
    <scope>NUCLEOTIDE SEQUENCE</scope>
</reference>
<protein>
    <submittedName>
        <fullName evidence="2">Uncharacterized protein</fullName>
    </submittedName>
</protein>
<reference evidence="2" key="2">
    <citation type="journal article" date="2015" name="Fish Shellfish Immunol.">
        <title>Early steps in the European eel (Anguilla anguilla)-Vibrio vulnificus interaction in the gills: Role of the RtxA13 toxin.</title>
        <authorList>
            <person name="Callol A."/>
            <person name="Pajuelo D."/>
            <person name="Ebbesson L."/>
            <person name="Teles M."/>
            <person name="MacKenzie S."/>
            <person name="Amaro C."/>
        </authorList>
    </citation>
    <scope>NUCLEOTIDE SEQUENCE</scope>
</reference>
<dbReference type="AlphaFoldDB" id="A0A0E9Y0F9"/>